<dbReference type="GO" id="GO:0004824">
    <property type="term" value="F:lysine-tRNA ligase activity"/>
    <property type="evidence" value="ECO:0007669"/>
    <property type="project" value="UniProtKB-EC"/>
</dbReference>
<dbReference type="KEGG" id="kng:KNAG_0M01970"/>
<keyword evidence="5" id="KW-0030">Aminoacyl-tRNA synthetase</keyword>
<dbReference type="RefSeq" id="XP_022467294.1">
    <property type="nucleotide sequence ID" value="XM_022611060.1"/>
</dbReference>
<dbReference type="AlphaFoldDB" id="J7RDY8"/>
<dbReference type="GO" id="GO:0005524">
    <property type="term" value="F:ATP binding"/>
    <property type="evidence" value="ECO:0007669"/>
    <property type="project" value="UniProtKB-KW"/>
</dbReference>
<proteinExistence type="predicted"/>
<protein>
    <recommendedName>
        <fullName evidence="1">lysine--tRNA ligase</fullName>
        <ecNumber evidence="1">6.1.1.6</ecNumber>
    </recommendedName>
</protein>
<keyword evidence="4" id="KW-0067">ATP-binding</keyword>
<dbReference type="GO" id="GO:0070154">
    <property type="term" value="P:mitochondrial lysyl-tRNA aminoacylation"/>
    <property type="evidence" value="ECO:0007669"/>
    <property type="project" value="EnsemblFungi"/>
</dbReference>
<dbReference type="STRING" id="1071383.J7RDY8"/>
<dbReference type="EMBL" id="HE978326">
    <property type="protein sequence ID" value="CCK73050.1"/>
    <property type="molecule type" value="Genomic_DNA"/>
</dbReference>
<dbReference type="GO" id="GO:0008033">
    <property type="term" value="P:tRNA processing"/>
    <property type="evidence" value="ECO:0007669"/>
    <property type="project" value="EnsemblFungi"/>
</dbReference>
<dbReference type="eggNOG" id="KOG1885">
    <property type="taxonomic scope" value="Eukaryota"/>
</dbReference>
<dbReference type="InterPro" id="IPR006195">
    <property type="entry name" value="aa-tRNA-synth_II"/>
</dbReference>
<dbReference type="InterPro" id="IPR002313">
    <property type="entry name" value="Lys-tRNA-ligase_II"/>
</dbReference>
<sequence>MLLRCGGRVSRRSAGAALWSCRCRCISSNVRVDTSTLEVTRRNELVAADPQRFFPSMTQWDDAGQYTRVSVAEFSRRFGYLTAVGQDAREARDRTSLHGRIRNIRLSGKKICFIDLVENEVGPGGALLPTRESQTQIIVNFSKLQPPVDAEQFANHIDLLRRNDYVRCVGVPGVSASRAQNLSLICEQLPDLLAPIQSPLPSKLLDQTKINNNRVVQYQICPTDLERLVLRSKMIQLLRTFLTRTQGFIEVETPILSAKANGANATPFSVTTKFDNKNLELRVAPELWLKRLIISGLSKIFEIGKVFRNEGIDSTHNPEFTMLEFYQTYASMEDLIRLSQDLFKYVLLHLRDSLPSHSNESTLTRLIMTLEENDWQFKRVEFLTTLSAEMERDFTSVDLNNARELLKMIPEETCSVLFPGAQLRTLSPPQILNKLCSHYIEDRHCQSIHPTLIYHHPLAMSPLAKTNPLDPQTTKRFELFIEGKEYVNAYEEENCPSIQLQNFMKQHEQQLQSRDNELLRVDHGYIEAMKSGMPPTGGFGLGVDRLCMLLLDADRIEEVLPFGSLDDVNRQ</sequence>
<dbReference type="SUPFAM" id="SSF50249">
    <property type="entry name" value="Nucleic acid-binding proteins"/>
    <property type="match status" value="1"/>
</dbReference>
<keyword evidence="3" id="KW-0547">Nucleotide-binding</keyword>
<keyword evidence="8" id="KW-1185">Reference proteome</keyword>
<dbReference type="PANTHER" id="PTHR42918">
    <property type="entry name" value="LYSYL-TRNA SYNTHETASE"/>
    <property type="match status" value="1"/>
</dbReference>
<dbReference type="SUPFAM" id="SSF55681">
    <property type="entry name" value="Class II aaRS and biotin synthetases"/>
    <property type="match status" value="1"/>
</dbReference>
<dbReference type="EC" id="6.1.1.6" evidence="1"/>
<evidence type="ECO:0000256" key="5">
    <source>
        <dbReference type="ARBA" id="ARBA00023146"/>
    </source>
</evidence>
<dbReference type="Gene3D" id="3.30.930.10">
    <property type="entry name" value="Bira Bifunctional Protein, Domain 2"/>
    <property type="match status" value="1"/>
</dbReference>
<dbReference type="NCBIfam" id="TIGR00499">
    <property type="entry name" value="lysS_bact"/>
    <property type="match status" value="1"/>
</dbReference>
<dbReference type="HOGENOM" id="CLU_008255_6_0_1"/>
<dbReference type="GO" id="GO:0005739">
    <property type="term" value="C:mitochondrion"/>
    <property type="evidence" value="ECO:0007669"/>
    <property type="project" value="EnsemblFungi"/>
</dbReference>
<dbReference type="PRINTS" id="PR00982">
    <property type="entry name" value="TRNASYNTHLYS"/>
</dbReference>
<dbReference type="Pfam" id="PF00152">
    <property type="entry name" value="tRNA-synt_2"/>
    <property type="match status" value="1"/>
</dbReference>
<evidence type="ECO:0000256" key="4">
    <source>
        <dbReference type="ARBA" id="ARBA00022840"/>
    </source>
</evidence>
<dbReference type="InterPro" id="IPR018149">
    <property type="entry name" value="Lys-tRNA-synth_II_C"/>
</dbReference>
<name>J7RDY8_HUIN7</name>
<dbReference type="PANTHER" id="PTHR42918:SF5">
    <property type="entry name" value="LYSINE--TRNA LIGASE, MITOCHONDRIAL"/>
    <property type="match status" value="1"/>
</dbReference>
<gene>
    <name evidence="7" type="primary">KNAG0M01970</name>
    <name evidence="7" type="ordered locus">KNAG_0M01970</name>
</gene>
<keyword evidence="2" id="KW-0436">Ligase</keyword>
<evidence type="ECO:0000256" key="2">
    <source>
        <dbReference type="ARBA" id="ARBA00022598"/>
    </source>
</evidence>
<dbReference type="InterPro" id="IPR045864">
    <property type="entry name" value="aa-tRNA-synth_II/BPL/LPL"/>
</dbReference>
<dbReference type="GeneID" id="34528830"/>
<dbReference type="GO" id="GO:0000049">
    <property type="term" value="F:tRNA binding"/>
    <property type="evidence" value="ECO:0007669"/>
    <property type="project" value="TreeGrafter"/>
</dbReference>
<dbReference type="InterPro" id="IPR004364">
    <property type="entry name" value="Aa-tRNA-synt_II"/>
</dbReference>
<evidence type="ECO:0000313" key="7">
    <source>
        <dbReference type="EMBL" id="CCK73050.1"/>
    </source>
</evidence>
<evidence type="ECO:0000256" key="1">
    <source>
        <dbReference type="ARBA" id="ARBA00013166"/>
    </source>
</evidence>
<evidence type="ECO:0000256" key="3">
    <source>
        <dbReference type="ARBA" id="ARBA00022741"/>
    </source>
</evidence>
<dbReference type="Gene3D" id="2.40.50.140">
    <property type="entry name" value="Nucleic acid-binding proteins"/>
    <property type="match status" value="1"/>
</dbReference>
<evidence type="ECO:0000259" key="6">
    <source>
        <dbReference type="PROSITE" id="PS50862"/>
    </source>
</evidence>
<evidence type="ECO:0000313" key="8">
    <source>
        <dbReference type="Proteomes" id="UP000006310"/>
    </source>
</evidence>
<reference evidence="7 8" key="1">
    <citation type="journal article" date="2011" name="Proc. Natl. Acad. Sci. U.S.A.">
        <title>Evolutionary erosion of yeast sex chromosomes by mating-type switching accidents.</title>
        <authorList>
            <person name="Gordon J.L."/>
            <person name="Armisen D."/>
            <person name="Proux-Wera E."/>
            <person name="Oheigeartaigh S.S."/>
            <person name="Byrne K.P."/>
            <person name="Wolfe K.H."/>
        </authorList>
    </citation>
    <scope>NUCLEOTIDE SEQUENCE [LARGE SCALE GENOMIC DNA]</scope>
    <source>
        <strain evidence="8">ATCC MYA-139 / BCRC 22969 / CBS 8797 / CCRC 22969 / KCTC 17520 / NBRC 10181 / NCYC 3082</strain>
    </source>
</reference>
<dbReference type="Proteomes" id="UP000006310">
    <property type="component" value="Chromosome 13"/>
</dbReference>
<dbReference type="PROSITE" id="PS50862">
    <property type="entry name" value="AA_TRNA_LIGASE_II"/>
    <property type="match status" value="1"/>
</dbReference>
<dbReference type="InterPro" id="IPR012340">
    <property type="entry name" value="NA-bd_OB-fold"/>
</dbReference>
<dbReference type="OMA" id="MQERHVD"/>
<organism evidence="7 8">
    <name type="scientific">Huiozyma naganishii (strain ATCC MYA-139 / BCRC 22969 / CBS 8797 / KCTC 17520 / NBRC 10181 / NCYC 3082 / Yp74L-3)</name>
    <name type="common">Yeast</name>
    <name type="synonym">Kazachstania naganishii</name>
    <dbReference type="NCBI Taxonomy" id="1071383"/>
    <lineage>
        <taxon>Eukaryota</taxon>
        <taxon>Fungi</taxon>
        <taxon>Dikarya</taxon>
        <taxon>Ascomycota</taxon>
        <taxon>Saccharomycotina</taxon>
        <taxon>Saccharomycetes</taxon>
        <taxon>Saccharomycetales</taxon>
        <taxon>Saccharomycetaceae</taxon>
        <taxon>Huiozyma</taxon>
    </lineage>
</organism>
<feature type="domain" description="Aminoacyl-transfer RNA synthetases class-II family profile" evidence="6">
    <location>
        <begin position="228"/>
        <end position="561"/>
    </location>
</feature>
<dbReference type="OrthoDB" id="21243at2759"/>
<accession>J7RDY8</accession>
<reference evidence="8" key="2">
    <citation type="submission" date="2012-08" db="EMBL/GenBank/DDBJ databases">
        <title>Genome sequence of Kazachstania naganishii.</title>
        <authorList>
            <person name="Gordon J.L."/>
            <person name="Armisen D."/>
            <person name="Proux-Wera E."/>
            <person name="OhEigeartaigh S.S."/>
            <person name="Byrne K.P."/>
            <person name="Wolfe K.H."/>
        </authorList>
    </citation>
    <scope>NUCLEOTIDE SEQUENCE [LARGE SCALE GENOMIC DNA]</scope>
    <source>
        <strain evidence="8">ATCC MYA-139 / BCRC 22969 / CBS 8797 / CCRC 22969 / KCTC 17520 / NBRC 10181 / NCYC 3082</strain>
    </source>
</reference>